<feature type="active site" evidence="5">
    <location>
        <position position="365"/>
    </location>
</feature>
<evidence type="ECO:0000256" key="4">
    <source>
        <dbReference type="ARBA" id="ARBA00022691"/>
    </source>
</evidence>
<evidence type="ECO:0000256" key="3">
    <source>
        <dbReference type="ARBA" id="ARBA00022679"/>
    </source>
</evidence>
<comment type="similarity">
    <text evidence="5">Belongs to the class I-like SAM-binding methyltransferase superfamily. C5-methyltransferase family.</text>
</comment>
<keyword evidence="4 5" id="KW-0949">S-adenosyl-L-methionine</keyword>
<sequence>MESTERDFNDDDDLTPPSAALRDFIIIDDEDEDASLSPEASIPQEARARPAPTRNQPPTWPEEYITSCTLIGEEARARGPTASTIRMGDTVEVMTTQPNSPVRAGDFIRVMKIVENTQSGRISLRGLLFRRNRYLQPMLPRKLNEVYLFYTIDENDPRPYFVQGTEEIQLEDVLQKRRLIVTQHAYPALSFRDHTHFHSDHSNAEAIRDSIEGHDVLVCRHMFAYIYGEGERHRARRRPHQGLLRHISSEEADAGDGILTGKSAVHINLEDSDDDDVTFEHNMRHGPNRLGKLTFGDAFQGGGGASCAAKLAGLKVVWGFDHDAPAVTTALHNFRRARIVHCEAADFPPRGFDPKCDILHLSPPCQAFSPANTSPNARRDEANTDALFTVGPIIRAAKPRIATLEETFGLLTRERHTQWFGILLNMIYDAGYSIRWSIMNTLEYGVPQPRKRLALVAAAPGIPLPDFPKPTHGELGSGLPGFVSVREAIGNIPRTTANHDPMSARQIFREPWDPSFPFNRTIMTSNSDVYHWSGRRRFTNRELAGIQGFPHSHNFFGSHSQIEKQIGNAVPPSWFKLILEECVKVLRKVDRKEGRGARDDENGGETDMSSSRTLLRAPSVSFLGPTGGSAENPIVIIDDNIIDLD</sequence>
<dbReference type="GO" id="GO:0032259">
    <property type="term" value="P:methylation"/>
    <property type="evidence" value="ECO:0007669"/>
    <property type="project" value="UniProtKB-KW"/>
</dbReference>
<dbReference type="Gene3D" id="3.40.50.150">
    <property type="entry name" value="Vaccinia Virus protein VP39"/>
    <property type="match status" value="1"/>
</dbReference>
<keyword evidence="8" id="KW-1185">Reference proteome</keyword>
<dbReference type="PROSITE" id="PS51679">
    <property type="entry name" value="SAM_MT_C5"/>
    <property type="match status" value="1"/>
</dbReference>
<dbReference type="InterPro" id="IPR029063">
    <property type="entry name" value="SAM-dependent_MTases_sf"/>
</dbReference>
<dbReference type="GO" id="GO:0003886">
    <property type="term" value="F:DNA (cytosine-5-)-methyltransferase activity"/>
    <property type="evidence" value="ECO:0007669"/>
    <property type="project" value="UniProtKB-EC"/>
</dbReference>
<evidence type="ECO:0000313" key="8">
    <source>
        <dbReference type="Proteomes" id="UP000183809"/>
    </source>
</evidence>
<reference evidence="7 8" key="1">
    <citation type="submission" date="2016-10" db="EMBL/GenBank/DDBJ databases">
        <title>Proteomics and genomics reveal pathogen-plant mechanisms compatible with a hemibiotrophic lifestyle of Diplodia corticola.</title>
        <authorList>
            <person name="Fernandes I."/>
            <person name="De Jonge R."/>
            <person name="Van De Peer Y."/>
            <person name="Devreese B."/>
            <person name="Alves A."/>
            <person name="Esteves A.C."/>
        </authorList>
    </citation>
    <scope>NUCLEOTIDE SEQUENCE [LARGE SCALE GENOMIC DNA]</scope>
    <source>
        <strain evidence="7 8">CBS 112549</strain>
    </source>
</reference>
<dbReference type="EC" id="2.1.1.37" evidence="1"/>
<evidence type="ECO:0000256" key="2">
    <source>
        <dbReference type="ARBA" id="ARBA00022603"/>
    </source>
</evidence>
<evidence type="ECO:0000313" key="7">
    <source>
        <dbReference type="EMBL" id="OJD35236.1"/>
    </source>
</evidence>
<gene>
    <name evidence="7" type="ORF">BKCO1_18000143</name>
</gene>
<dbReference type="AlphaFoldDB" id="A0A1J9S5L4"/>
<evidence type="ECO:0000256" key="1">
    <source>
        <dbReference type="ARBA" id="ARBA00011975"/>
    </source>
</evidence>
<name>A0A1J9S5L4_9PEZI</name>
<protein>
    <recommendedName>
        <fullName evidence="1">DNA (cytosine-5-)-methyltransferase</fullName>
        <ecNumber evidence="1">2.1.1.37</ecNumber>
    </recommendedName>
</protein>
<dbReference type="STRING" id="236234.A0A1J9S5L4"/>
<dbReference type="EMBL" id="MNUE01000018">
    <property type="protein sequence ID" value="OJD35236.1"/>
    <property type="molecule type" value="Genomic_DNA"/>
</dbReference>
<feature type="compositionally biased region" description="Basic and acidic residues" evidence="6">
    <location>
        <begin position="590"/>
        <end position="601"/>
    </location>
</feature>
<dbReference type="Proteomes" id="UP000183809">
    <property type="component" value="Unassembled WGS sequence"/>
</dbReference>
<evidence type="ECO:0000256" key="5">
    <source>
        <dbReference type="PROSITE-ProRule" id="PRU01016"/>
    </source>
</evidence>
<dbReference type="Pfam" id="PF00145">
    <property type="entry name" value="DNA_methylase"/>
    <property type="match status" value="2"/>
</dbReference>
<dbReference type="PRINTS" id="PR00105">
    <property type="entry name" value="C5METTRFRASE"/>
</dbReference>
<dbReference type="OrthoDB" id="414133at2759"/>
<evidence type="ECO:0000256" key="6">
    <source>
        <dbReference type="SAM" id="MobiDB-lite"/>
    </source>
</evidence>
<dbReference type="Gene3D" id="3.90.120.10">
    <property type="entry name" value="DNA Methylase, subunit A, domain 2"/>
    <property type="match status" value="1"/>
</dbReference>
<keyword evidence="2 5" id="KW-0489">Methyltransferase</keyword>
<dbReference type="PANTHER" id="PTHR10629">
    <property type="entry name" value="CYTOSINE-SPECIFIC METHYLTRANSFERASE"/>
    <property type="match status" value="1"/>
</dbReference>
<dbReference type="GO" id="GO:0005634">
    <property type="term" value="C:nucleus"/>
    <property type="evidence" value="ECO:0007669"/>
    <property type="project" value="TreeGrafter"/>
</dbReference>
<dbReference type="GO" id="GO:0044027">
    <property type="term" value="P:negative regulation of gene expression via chromosomal CpG island methylation"/>
    <property type="evidence" value="ECO:0007669"/>
    <property type="project" value="TreeGrafter"/>
</dbReference>
<feature type="region of interest" description="Disordered" evidence="6">
    <location>
        <begin position="590"/>
        <end position="611"/>
    </location>
</feature>
<dbReference type="RefSeq" id="XP_020131496.1">
    <property type="nucleotide sequence ID" value="XM_020271777.1"/>
</dbReference>
<dbReference type="InterPro" id="IPR050390">
    <property type="entry name" value="C5-Methyltransferase"/>
</dbReference>
<feature type="region of interest" description="Disordered" evidence="6">
    <location>
        <begin position="1"/>
        <end position="62"/>
    </location>
</feature>
<dbReference type="SUPFAM" id="SSF53335">
    <property type="entry name" value="S-adenosyl-L-methionine-dependent methyltransferases"/>
    <property type="match status" value="1"/>
</dbReference>
<dbReference type="GO" id="GO:0003677">
    <property type="term" value="F:DNA binding"/>
    <property type="evidence" value="ECO:0007669"/>
    <property type="project" value="TreeGrafter"/>
</dbReference>
<comment type="caution">
    <text evidence="7">The sequence shown here is derived from an EMBL/GenBank/DDBJ whole genome shotgun (WGS) entry which is preliminary data.</text>
</comment>
<organism evidence="7 8">
    <name type="scientific">Diplodia corticola</name>
    <dbReference type="NCBI Taxonomy" id="236234"/>
    <lineage>
        <taxon>Eukaryota</taxon>
        <taxon>Fungi</taxon>
        <taxon>Dikarya</taxon>
        <taxon>Ascomycota</taxon>
        <taxon>Pezizomycotina</taxon>
        <taxon>Dothideomycetes</taxon>
        <taxon>Dothideomycetes incertae sedis</taxon>
        <taxon>Botryosphaeriales</taxon>
        <taxon>Botryosphaeriaceae</taxon>
        <taxon>Diplodia</taxon>
    </lineage>
</organism>
<accession>A0A1J9S5L4</accession>
<dbReference type="InterPro" id="IPR001525">
    <property type="entry name" value="C5_MeTfrase"/>
</dbReference>
<keyword evidence="3 5" id="KW-0808">Transferase</keyword>
<dbReference type="PANTHER" id="PTHR10629:SF52">
    <property type="entry name" value="DNA (CYTOSINE-5)-METHYLTRANSFERASE 1"/>
    <property type="match status" value="1"/>
</dbReference>
<dbReference type="GeneID" id="31012036"/>
<proteinExistence type="inferred from homology"/>